<accession>A0A2N3YJF7</accession>
<feature type="region of interest" description="Disordered" evidence="1">
    <location>
        <begin position="107"/>
        <end position="127"/>
    </location>
</feature>
<dbReference type="Proteomes" id="UP000233781">
    <property type="component" value="Unassembled WGS sequence"/>
</dbReference>
<keyword evidence="4" id="KW-1185">Reference proteome</keyword>
<dbReference type="Gene3D" id="3.40.710.10">
    <property type="entry name" value="DD-peptidase/beta-lactamase superfamily"/>
    <property type="match status" value="1"/>
</dbReference>
<evidence type="ECO:0000313" key="4">
    <source>
        <dbReference type="Proteomes" id="UP000233781"/>
    </source>
</evidence>
<dbReference type="InterPro" id="IPR012338">
    <property type="entry name" value="Beta-lactam/transpept-like"/>
</dbReference>
<feature type="domain" description="Beta-lactamase-related" evidence="2">
    <location>
        <begin position="156"/>
        <end position="424"/>
    </location>
</feature>
<evidence type="ECO:0000256" key="1">
    <source>
        <dbReference type="SAM" id="MobiDB-lite"/>
    </source>
</evidence>
<comment type="caution">
    <text evidence="3">The sequence shown here is derived from an EMBL/GenBank/DDBJ whole genome shotgun (WGS) entry which is preliminary data.</text>
</comment>
<feature type="compositionally biased region" description="Low complexity" evidence="1">
    <location>
        <begin position="117"/>
        <end position="127"/>
    </location>
</feature>
<dbReference type="PANTHER" id="PTHR43283:SF7">
    <property type="entry name" value="BETA-LACTAMASE-RELATED DOMAIN-CONTAINING PROTEIN"/>
    <property type="match status" value="1"/>
</dbReference>
<dbReference type="RefSeq" id="WP_101395471.1">
    <property type="nucleotide sequence ID" value="NZ_PJNE01000001.1"/>
</dbReference>
<evidence type="ECO:0000313" key="3">
    <source>
        <dbReference type="EMBL" id="PKW26986.1"/>
    </source>
</evidence>
<dbReference type="Pfam" id="PF00144">
    <property type="entry name" value="Beta-lactamase"/>
    <property type="match status" value="1"/>
</dbReference>
<gene>
    <name evidence="3" type="ORF">ATL31_1815</name>
</gene>
<dbReference type="InterPro" id="IPR001466">
    <property type="entry name" value="Beta-lactam-related"/>
</dbReference>
<dbReference type="AlphaFoldDB" id="A0A2N3YJF7"/>
<proteinExistence type="predicted"/>
<protein>
    <recommendedName>
        <fullName evidence="2">Beta-lactamase-related domain-containing protein</fullName>
    </recommendedName>
</protein>
<name>A0A2N3YJF7_9MICO</name>
<dbReference type="SUPFAM" id="SSF56601">
    <property type="entry name" value="beta-lactamase/transpeptidase-like"/>
    <property type="match status" value="1"/>
</dbReference>
<reference evidence="3 4" key="1">
    <citation type="submission" date="2017-12" db="EMBL/GenBank/DDBJ databases">
        <title>Sequencing the genomes of 1000 Actinobacteria strains.</title>
        <authorList>
            <person name="Klenk H.-P."/>
        </authorList>
    </citation>
    <scope>NUCLEOTIDE SEQUENCE [LARGE SCALE GENOMIC DNA]</scope>
    <source>
        <strain evidence="3 4">DSM 12806</strain>
    </source>
</reference>
<dbReference type="EMBL" id="PJNE01000001">
    <property type="protein sequence ID" value="PKW26986.1"/>
    <property type="molecule type" value="Genomic_DNA"/>
</dbReference>
<organism evidence="3 4">
    <name type="scientific">Phycicoccus duodecadis</name>
    <dbReference type="NCBI Taxonomy" id="173053"/>
    <lineage>
        <taxon>Bacteria</taxon>
        <taxon>Bacillati</taxon>
        <taxon>Actinomycetota</taxon>
        <taxon>Actinomycetes</taxon>
        <taxon>Micrococcales</taxon>
        <taxon>Intrasporangiaceae</taxon>
        <taxon>Phycicoccus</taxon>
    </lineage>
</organism>
<dbReference type="InterPro" id="IPR050789">
    <property type="entry name" value="Diverse_Enzym_Activities"/>
</dbReference>
<evidence type="ECO:0000259" key="2">
    <source>
        <dbReference type="Pfam" id="PF00144"/>
    </source>
</evidence>
<dbReference type="PANTHER" id="PTHR43283">
    <property type="entry name" value="BETA-LACTAMASE-RELATED"/>
    <property type="match status" value="1"/>
</dbReference>
<dbReference type="OrthoDB" id="9773047at2"/>
<sequence>MRVLRRVVVVLLVLVVAAAVGGYWYARPLIATGTGYAAHNACAVTFVAGRDDPEADLPPNPLVPYLTGYVNRAGRSVTSAALWVLSKQKAWYTPGYGCTVGAERPAGPGRATKVESDPNPLSDAPAPAADPAVDALVAKAFGDDRTAEARRALGTRGVVVLRDGRLVAERYAPGFDAATPQLGWSMSKSVTNLMLGRFVLTRGISVDEKGLRPEWTDERRDITLDQLMRMTSGLSWNETYDLGTPITQMLYAEPDMAKYAASRPLAHQPGTYQQYSSGSPNILCSWLTGLADVPDTDFPRTTLFAPLGLSSAVWEPDASGRPVCSSYLWATPRDWAAIGQFALQDGVWNGKRLLPEGWMKTSTTAEPVARSEEKGYAAGWWVNRQADGSLVDPSLPADAYWASGHDGQRLYVVPSAGLVVVRLGFSPTVAESRLGTDELVRDLVALGPATG</sequence>